<keyword evidence="2" id="KW-0964">Secreted</keyword>
<keyword evidence="8" id="KW-0482">Metalloprotease</keyword>
<keyword evidence="10" id="KW-0325">Glycoprotein</keyword>
<evidence type="ECO:0000256" key="5">
    <source>
        <dbReference type="ARBA" id="ARBA00022729"/>
    </source>
</evidence>
<feature type="non-terminal residue" evidence="11">
    <location>
        <position position="170"/>
    </location>
</feature>
<evidence type="ECO:0000313" key="11">
    <source>
        <dbReference type="EMBL" id="TMQ69399.1"/>
    </source>
</evidence>
<comment type="caution">
    <text evidence="11">The sequence shown here is derived from an EMBL/GenBank/DDBJ whole genome shotgun (WGS) entry which is preliminary data.</text>
</comment>
<comment type="subcellular location">
    <subcellularLocation>
        <location evidence="1">Secreted</location>
    </subcellularLocation>
</comment>
<reference evidence="11 12" key="1">
    <citation type="journal article" date="2019" name="Nat. Microbiol.">
        <title>Mediterranean grassland soil C-N compound turnover is dependent on rainfall and depth, and is mediated by genomically divergent microorganisms.</title>
        <authorList>
            <person name="Diamond S."/>
            <person name="Andeer P.F."/>
            <person name="Li Z."/>
            <person name="Crits-Christoph A."/>
            <person name="Burstein D."/>
            <person name="Anantharaman K."/>
            <person name="Lane K.R."/>
            <person name="Thomas B.C."/>
            <person name="Pan C."/>
            <person name="Northen T.R."/>
            <person name="Banfield J.F."/>
        </authorList>
    </citation>
    <scope>NUCLEOTIDE SEQUENCE [LARGE SCALE GENOMIC DNA]</scope>
    <source>
        <strain evidence="11">WS_10</strain>
    </source>
</reference>
<evidence type="ECO:0000256" key="2">
    <source>
        <dbReference type="ARBA" id="ARBA00022525"/>
    </source>
</evidence>
<dbReference type="PANTHER" id="PTHR12053:SF3">
    <property type="entry name" value="CARBOXYPEPTIDASE Q"/>
    <property type="match status" value="1"/>
</dbReference>
<dbReference type="PANTHER" id="PTHR12053">
    <property type="entry name" value="PROTEASE FAMILY M28 PLASMA GLUTAMATE CARBOXYPEPTIDASE-RELATED"/>
    <property type="match status" value="1"/>
</dbReference>
<evidence type="ECO:0000313" key="12">
    <source>
        <dbReference type="Proteomes" id="UP000319836"/>
    </source>
</evidence>
<evidence type="ECO:0000256" key="10">
    <source>
        <dbReference type="ARBA" id="ARBA00023180"/>
    </source>
</evidence>
<dbReference type="Gene3D" id="3.50.30.30">
    <property type="match status" value="1"/>
</dbReference>
<evidence type="ECO:0000256" key="3">
    <source>
        <dbReference type="ARBA" id="ARBA00022670"/>
    </source>
</evidence>
<dbReference type="GO" id="GO:0070573">
    <property type="term" value="F:metallodipeptidase activity"/>
    <property type="evidence" value="ECO:0007669"/>
    <property type="project" value="InterPro"/>
</dbReference>
<keyword evidence="3" id="KW-0645">Protease</keyword>
<keyword evidence="9" id="KW-0865">Zymogen</keyword>
<dbReference type="GO" id="GO:0005576">
    <property type="term" value="C:extracellular region"/>
    <property type="evidence" value="ECO:0007669"/>
    <property type="project" value="UniProtKB-SubCell"/>
</dbReference>
<keyword evidence="6" id="KW-0378">Hydrolase</keyword>
<gene>
    <name evidence="11" type="ORF">E6K80_11785</name>
</gene>
<evidence type="ECO:0000256" key="9">
    <source>
        <dbReference type="ARBA" id="ARBA00023145"/>
    </source>
</evidence>
<evidence type="ECO:0000256" key="1">
    <source>
        <dbReference type="ARBA" id="ARBA00004613"/>
    </source>
</evidence>
<keyword evidence="5" id="KW-0732">Signal</keyword>
<dbReference type="Proteomes" id="UP000319836">
    <property type="component" value="Unassembled WGS sequence"/>
</dbReference>
<evidence type="ECO:0000256" key="8">
    <source>
        <dbReference type="ARBA" id="ARBA00023049"/>
    </source>
</evidence>
<keyword evidence="7" id="KW-0862">Zinc</keyword>
<dbReference type="InterPro" id="IPR039866">
    <property type="entry name" value="CPQ"/>
</dbReference>
<dbReference type="SUPFAM" id="SSF53187">
    <property type="entry name" value="Zn-dependent exopeptidases"/>
    <property type="match status" value="1"/>
</dbReference>
<dbReference type="GO" id="GO:0046872">
    <property type="term" value="F:metal ion binding"/>
    <property type="evidence" value="ECO:0007669"/>
    <property type="project" value="UniProtKB-KW"/>
</dbReference>
<dbReference type="EMBL" id="VBPA01000304">
    <property type="protein sequence ID" value="TMQ69399.1"/>
    <property type="molecule type" value="Genomic_DNA"/>
</dbReference>
<keyword evidence="4" id="KW-0479">Metal-binding</keyword>
<dbReference type="AlphaFoldDB" id="A0A538U0T9"/>
<evidence type="ECO:0000256" key="7">
    <source>
        <dbReference type="ARBA" id="ARBA00022833"/>
    </source>
</evidence>
<protein>
    <submittedName>
        <fullName evidence="11">Peptidase M28 family protein</fullName>
    </submittedName>
</protein>
<evidence type="ECO:0000256" key="6">
    <source>
        <dbReference type="ARBA" id="ARBA00022801"/>
    </source>
</evidence>
<dbReference type="Gene3D" id="3.40.630.10">
    <property type="entry name" value="Zn peptidases"/>
    <property type="match status" value="1"/>
</dbReference>
<evidence type="ECO:0000256" key="4">
    <source>
        <dbReference type="ARBA" id="ARBA00022723"/>
    </source>
</evidence>
<accession>A0A538U0T9</accession>
<dbReference type="GO" id="GO:0006508">
    <property type="term" value="P:proteolysis"/>
    <property type="evidence" value="ECO:0007669"/>
    <property type="project" value="UniProtKB-KW"/>
</dbReference>
<proteinExistence type="predicted"/>
<organism evidence="11 12">
    <name type="scientific">Eiseniibacteriota bacterium</name>
    <dbReference type="NCBI Taxonomy" id="2212470"/>
    <lineage>
        <taxon>Bacteria</taxon>
        <taxon>Candidatus Eiseniibacteriota</taxon>
    </lineage>
</organism>
<sequence>MRIPRPRSARAALTLLSLATILAAAAFGAALTPAILERARIVRERAMADDTAYETLRSLTTEVGPRLAGSPGDARAVAWAVAKLRALGFQNVHTEPVLVPHWIRGEARVEILSPWPQSLTVAALGGSVATPPSGVEADVVAVGSLEELAKMPRERIAGRVVFFDHRMQRT</sequence>
<name>A0A538U0T9_UNCEI</name>